<feature type="compositionally biased region" description="Acidic residues" evidence="9">
    <location>
        <begin position="786"/>
        <end position="797"/>
    </location>
</feature>
<dbReference type="InterPro" id="IPR050396">
    <property type="entry name" value="Glycosyltr_51/Transpeptidase"/>
</dbReference>
<keyword evidence="10" id="KW-0812">Transmembrane</keyword>
<feature type="compositionally biased region" description="Polar residues" evidence="9">
    <location>
        <begin position="798"/>
        <end position="815"/>
    </location>
</feature>
<feature type="region of interest" description="Disordered" evidence="9">
    <location>
        <begin position="729"/>
        <end position="748"/>
    </location>
</feature>
<dbReference type="InterPro" id="IPR036116">
    <property type="entry name" value="FN3_sf"/>
</dbReference>
<feature type="compositionally biased region" description="Polar residues" evidence="9">
    <location>
        <begin position="730"/>
        <end position="748"/>
    </location>
</feature>
<evidence type="ECO:0000256" key="1">
    <source>
        <dbReference type="ARBA" id="ARBA00022645"/>
    </source>
</evidence>
<evidence type="ECO:0000313" key="12">
    <source>
        <dbReference type="EMBL" id="GAA0600051.1"/>
    </source>
</evidence>
<comment type="caution">
    <text evidence="12">The sequence shown here is derived from an EMBL/GenBank/DDBJ whole genome shotgun (WGS) entry which is preliminary data.</text>
</comment>
<evidence type="ECO:0000256" key="10">
    <source>
        <dbReference type="SAM" id="Phobius"/>
    </source>
</evidence>
<protein>
    <submittedName>
        <fullName evidence="12">PBP1A family penicillin-binding protein</fullName>
    </submittedName>
</protein>
<keyword evidence="1" id="KW-0121">Carboxypeptidase</keyword>
<dbReference type="SUPFAM" id="SSF49265">
    <property type="entry name" value="Fibronectin type III"/>
    <property type="match status" value="1"/>
</dbReference>
<dbReference type="PANTHER" id="PTHR32282:SF29">
    <property type="entry name" value="PENICILLIN-BINDING PROTEIN 1A"/>
    <property type="match status" value="1"/>
</dbReference>
<name>A0ABP3QYE0_9BACI</name>
<dbReference type="SUPFAM" id="SSF53955">
    <property type="entry name" value="Lysozyme-like"/>
    <property type="match status" value="1"/>
</dbReference>
<dbReference type="Proteomes" id="UP001500866">
    <property type="component" value="Unassembled WGS sequence"/>
</dbReference>
<dbReference type="Pfam" id="PF00041">
    <property type="entry name" value="fn3"/>
    <property type="match status" value="1"/>
</dbReference>
<comment type="catalytic activity">
    <reaction evidence="7">
        <text>Preferential cleavage: (Ac)2-L-Lys-D-Ala-|-D-Ala. Also transpeptidation of peptidyl-alanyl moieties that are N-acyl substituents of D-alanine.</text>
        <dbReference type="EC" id="3.4.16.4"/>
    </reaction>
</comment>
<dbReference type="RefSeq" id="WP_343811846.1">
    <property type="nucleotide sequence ID" value="NZ_BAAADS010000010.1"/>
</dbReference>
<evidence type="ECO:0000313" key="13">
    <source>
        <dbReference type="Proteomes" id="UP001500866"/>
    </source>
</evidence>
<dbReference type="Gene3D" id="2.60.40.10">
    <property type="entry name" value="Immunoglobulins"/>
    <property type="match status" value="1"/>
</dbReference>
<dbReference type="PANTHER" id="PTHR32282">
    <property type="entry name" value="BINDING PROTEIN TRANSPEPTIDASE, PUTATIVE-RELATED"/>
    <property type="match status" value="1"/>
</dbReference>
<evidence type="ECO:0000259" key="11">
    <source>
        <dbReference type="PROSITE" id="PS50853"/>
    </source>
</evidence>
<dbReference type="SUPFAM" id="SSF56601">
    <property type="entry name" value="beta-lactamase/transpeptidase-like"/>
    <property type="match status" value="1"/>
</dbReference>
<keyword evidence="10" id="KW-0472">Membrane</keyword>
<dbReference type="InterPro" id="IPR036950">
    <property type="entry name" value="PBP_transglycosylase"/>
</dbReference>
<keyword evidence="3" id="KW-0328">Glycosyltransferase</keyword>
<dbReference type="CDD" id="cd00063">
    <property type="entry name" value="FN3"/>
    <property type="match status" value="1"/>
</dbReference>
<evidence type="ECO:0000256" key="5">
    <source>
        <dbReference type="ARBA" id="ARBA00022801"/>
    </source>
</evidence>
<comment type="catalytic activity">
    <reaction evidence="8">
        <text>[GlcNAc-(1-&gt;4)-Mur2Ac(oyl-L-Ala-gamma-D-Glu-L-Lys-D-Ala-D-Ala)](n)-di-trans,octa-cis-undecaprenyl diphosphate + beta-D-GlcNAc-(1-&gt;4)-Mur2Ac(oyl-L-Ala-gamma-D-Glu-L-Lys-D-Ala-D-Ala)-di-trans,octa-cis-undecaprenyl diphosphate = [GlcNAc-(1-&gt;4)-Mur2Ac(oyl-L-Ala-gamma-D-Glu-L-Lys-D-Ala-D-Ala)](n+1)-di-trans,octa-cis-undecaprenyl diphosphate + di-trans,octa-cis-undecaprenyl diphosphate + H(+)</text>
        <dbReference type="Rhea" id="RHEA:23708"/>
        <dbReference type="Rhea" id="RHEA-COMP:9602"/>
        <dbReference type="Rhea" id="RHEA-COMP:9603"/>
        <dbReference type="ChEBI" id="CHEBI:15378"/>
        <dbReference type="ChEBI" id="CHEBI:58405"/>
        <dbReference type="ChEBI" id="CHEBI:60033"/>
        <dbReference type="ChEBI" id="CHEBI:78435"/>
        <dbReference type="EC" id="2.4.99.28"/>
    </reaction>
</comment>
<feature type="compositionally biased region" description="Low complexity" evidence="9">
    <location>
        <begin position="762"/>
        <end position="779"/>
    </location>
</feature>
<accession>A0ABP3QYE0</accession>
<dbReference type="Gene3D" id="1.10.3810.10">
    <property type="entry name" value="Biosynthetic peptidoglycan transglycosylase-like"/>
    <property type="match status" value="1"/>
</dbReference>
<dbReference type="SMART" id="SM00060">
    <property type="entry name" value="FN3"/>
    <property type="match status" value="2"/>
</dbReference>
<sequence>MADNGQSRTARRKQKKSKKKPIWKRIFLIALIACLVIGLGVAGLFSYYIATAPEIDASKLKTPFPSKIYDKDGDLIADLGNKARTKVEYEELPDVLIDAVTATEDSRFFEHPGIDVWRIGGAVIANVTNGFGSEGASTITQQLVEKSFLSHEKKISLKVQEMWLALQLEQEYSKKQILEMYLNKVYYGSGAYGVGKAAEVYFGKTDLSKLTLPEAAILAGLPQRPSAYNPYENPELMKDRMNTVLSLMVQHGKISEKQAEKASDVKIKSLLSKSEEENNKYLAFLDRVRKEVKNKVEGANIYTDGLKIYTTIDTDVQEHVQFLLSENENNPIDYPEPQTIEVDNETKEVDMRAGMVVLDTQSGAIRAIGGGRNYTHGMNYATDINRQPGSTFKPIISYGPAIENKQWSTYHQLNDDGPYEIKGSDQEIHTWVNGGHYYDWVSMRFALRESLNVPAVKTLAEIGYGTAQKFAENLGIEFANDQIALTDAIGGSETGTNPMELAGAYRAFANGGIYNEPYAVTKVEFPDTGKTINLKPESKAVMSDYTAYMMTDMLKTAISEGTGQLADISGLPVAGKTGTTNLENKEGSPDSWFTGYTTKYTISAWTGYDYQKAILPDTKIPHALFKNTMMEISQGIETPDFEKPDSVVEKPVEEGSRPAKLPSDYTPSSEIVKELFVKGNEPTSTSEKFDQLDPVESLKATFDKKAKSIKVTWDYSSDDNVSFDVKASVNGGSMQGLSSTDDTSLEISNVEPNATYKIQVTAVSEDSSASSSEPSTVTVKASGKQDEEEQDEEEEQDNNGTEAMQVSSVNASFNPGNKKVSMSWDYSGPPATYKVVIQGISSQQVSSTNASYFLEFPHPGKTYTVSVTPVGKNGSNQGQQGSPGSAQFTIPTDQGNDEGTGNQDGDNGNEDNNGNGNDNGAENESENDSDEAA</sequence>
<feature type="domain" description="Fibronectin type-III" evidence="11">
    <location>
        <begin position="805"/>
        <end position="892"/>
    </location>
</feature>
<keyword evidence="13" id="KW-1185">Reference proteome</keyword>
<feature type="domain" description="Fibronectin type-III" evidence="11">
    <location>
        <begin position="694"/>
        <end position="782"/>
    </location>
</feature>
<proteinExistence type="predicted"/>
<keyword evidence="6" id="KW-0511">Multifunctional enzyme</keyword>
<evidence type="ECO:0000256" key="3">
    <source>
        <dbReference type="ARBA" id="ARBA00022676"/>
    </source>
</evidence>
<evidence type="ECO:0000256" key="8">
    <source>
        <dbReference type="ARBA" id="ARBA00049902"/>
    </source>
</evidence>
<keyword evidence="4" id="KW-0808">Transferase</keyword>
<evidence type="ECO:0000256" key="4">
    <source>
        <dbReference type="ARBA" id="ARBA00022679"/>
    </source>
</evidence>
<dbReference type="InterPro" id="IPR001264">
    <property type="entry name" value="Glyco_trans_51"/>
</dbReference>
<evidence type="ECO:0000256" key="2">
    <source>
        <dbReference type="ARBA" id="ARBA00022670"/>
    </source>
</evidence>
<feature type="compositionally biased region" description="Low complexity" evidence="9">
    <location>
        <begin position="871"/>
        <end position="885"/>
    </location>
</feature>
<organism evidence="12 13">
    <name type="scientific">Virgibacillus siamensis</name>
    <dbReference type="NCBI Taxonomy" id="480071"/>
    <lineage>
        <taxon>Bacteria</taxon>
        <taxon>Bacillati</taxon>
        <taxon>Bacillota</taxon>
        <taxon>Bacilli</taxon>
        <taxon>Bacillales</taxon>
        <taxon>Bacillaceae</taxon>
        <taxon>Virgibacillus</taxon>
    </lineage>
</organism>
<keyword evidence="10" id="KW-1133">Transmembrane helix</keyword>
<dbReference type="InterPro" id="IPR001460">
    <property type="entry name" value="PCN-bd_Tpept"/>
</dbReference>
<feature type="region of interest" description="Disordered" evidence="9">
    <location>
        <begin position="858"/>
        <end position="933"/>
    </location>
</feature>
<dbReference type="Pfam" id="PF00905">
    <property type="entry name" value="Transpeptidase"/>
    <property type="match status" value="1"/>
</dbReference>
<dbReference type="InterPro" id="IPR012338">
    <property type="entry name" value="Beta-lactam/transpept-like"/>
</dbReference>
<keyword evidence="5" id="KW-0378">Hydrolase</keyword>
<feature type="region of interest" description="Disordered" evidence="9">
    <location>
        <begin position="762"/>
        <end position="830"/>
    </location>
</feature>
<dbReference type="InterPro" id="IPR003961">
    <property type="entry name" value="FN3_dom"/>
</dbReference>
<dbReference type="NCBIfam" id="TIGR02074">
    <property type="entry name" value="PBP_1a_fam"/>
    <property type="match status" value="1"/>
</dbReference>
<dbReference type="InterPro" id="IPR023346">
    <property type="entry name" value="Lysozyme-like_dom_sf"/>
</dbReference>
<feature type="transmembrane region" description="Helical" evidence="10">
    <location>
        <begin position="26"/>
        <end position="50"/>
    </location>
</feature>
<evidence type="ECO:0000256" key="6">
    <source>
        <dbReference type="ARBA" id="ARBA00023268"/>
    </source>
</evidence>
<feature type="compositionally biased region" description="Acidic residues" evidence="9">
    <location>
        <begin position="921"/>
        <end position="933"/>
    </location>
</feature>
<dbReference type="PROSITE" id="PS50853">
    <property type="entry name" value="FN3"/>
    <property type="match status" value="2"/>
</dbReference>
<keyword evidence="2" id="KW-0645">Protease</keyword>
<dbReference type="Gene3D" id="3.40.710.10">
    <property type="entry name" value="DD-peptidase/beta-lactamase superfamily"/>
    <property type="match status" value="1"/>
</dbReference>
<dbReference type="InterPro" id="IPR013783">
    <property type="entry name" value="Ig-like_fold"/>
</dbReference>
<gene>
    <name evidence="12" type="ORF">GCM10009001_15550</name>
</gene>
<evidence type="ECO:0000256" key="7">
    <source>
        <dbReference type="ARBA" id="ARBA00034000"/>
    </source>
</evidence>
<feature type="compositionally biased region" description="Low complexity" evidence="9">
    <location>
        <begin position="893"/>
        <end position="920"/>
    </location>
</feature>
<evidence type="ECO:0000256" key="9">
    <source>
        <dbReference type="SAM" id="MobiDB-lite"/>
    </source>
</evidence>
<dbReference type="Pfam" id="PF00912">
    <property type="entry name" value="Transgly"/>
    <property type="match status" value="1"/>
</dbReference>
<reference evidence="13" key="1">
    <citation type="journal article" date="2019" name="Int. J. Syst. Evol. Microbiol.">
        <title>The Global Catalogue of Microorganisms (GCM) 10K type strain sequencing project: providing services to taxonomists for standard genome sequencing and annotation.</title>
        <authorList>
            <consortium name="The Broad Institute Genomics Platform"/>
            <consortium name="The Broad Institute Genome Sequencing Center for Infectious Disease"/>
            <person name="Wu L."/>
            <person name="Ma J."/>
        </authorList>
    </citation>
    <scope>NUCLEOTIDE SEQUENCE [LARGE SCALE GENOMIC DNA]</scope>
    <source>
        <strain evidence="13">JCM 15395</strain>
    </source>
</reference>
<dbReference type="EMBL" id="BAAADS010000010">
    <property type="protein sequence ID" value="GAA0600051.1"/>
    <property type="molecule type" value="Genomic_DNA"/>
</dbReference>